<accession>A0ABX4TEV0</accession>
<gene>
    <name evidence="1" type="ORF">BMJ33_29380</name>
</gene>
<organism evidence="1 2">
    <name type="scientific">Sinorhizobium medicae</name>
    <dbReference type="NCBI Taxonomy" id="110321"/>
    <lineage>
        <taxon>Bacteria</taxon>
        <taxon>Pseudomonadati</taxon>
        <taxon>Pseudomonadota</taxon>
        <taxon>Alphaproteobacteria</taxon>
        <taxon>Hyphomicrobiales</taxon>
        <taxon>Rhizobiaceae</taxon>
        <taxon>Sinorhizobium/Ensifer group</taxon>
        <taxon>Sinorhizobium</taxon>
    </lineage>
</organism>
<evidence type="ECO:0000313" key="2">
    <source>
        <dbReference type="Proteomes" id="UP001190825"/>
    </source>
</evidence>
<dbReference type="EMBL" id="NBUC01000150">
    <property type="protein sequence ID" value="PLT95613.1"/>
    <property type="molecule type" value="Genomic_DNA"/>
</dbReference>
<comment type="caution">
    <text evidence="1">The sequence shown here is derived from an EMBL/GenBank/DDBJ whole genome shotgun (WGS) entry which is preliminary data.</text>
</comment>
<protein>
    <submittedName>
        <fullName evidence="1">Uncharacterized protein</fullName>
    </submittedName>
</protein>
<reference evidence="1 2" key="1">
    <citation type="journal article" date="2018" name="FEMS Microbiol. Ecol.">
        <title>Co-invading symbiotic mutualists of Medicago polymorpha retain high ancestral diversity and contain diverse accessory genomes.</title>
        <authorList>
            <person name="Porter S.S."/>
            <person name="Faber-Hammond J.J."/>
            <person name="Friesen M.L."/>
        </authorList>
    </citation>
    <scope>NUCLEOTIDE SEQUENCE [LARGE SCALE GENOMIC DNA]</scope>
    <source>
        <strain evidence="1 2">Str16</strain>
    </source>
</reference>
<proteinExistence type="predicted"/>
<name>A0ABX4TEV0_9HYPH</name>
<dbReference type="RefSeq" id="WP_101779152.1">
    <property type="nucleotide sequence ID" value="NZ_NBUC01000150.1"/>
</dbReference>
<keyword evidence="2" id="KW-1185">Reference proteome</keyword>
<sequence>MIRTSVNTAGLTNPSTKSGAVWLRTMLTGAAVAMAMTSPAAAGTSPAAAGQGGYKEECSLRVISKKNSILSTKECERWNINSNGKQTKK</sequence>
<evidence type="ECO:0000313" key="1">
    <source>
        <dbReference type="EMBL" id="PLT95613.1"/>
    </source>
</evidence>
<dbReference type="Proteomes" id="UP001190825">
    <property type="component" value="Unassembled WGS sequence"/>
</dbReference>